<feature type="region of interest" description="Disordered" evidence="6">
    <location>
        <begin position="85"/>
        <end position="104"/>
    </location>
</feature>
<dbReference type="Gene3D" id="1.10.150.130">
    <property type="match status" value="1"/>
</dbReference>
<dbReference type="STRING" id="749222.Nitsa_R0015"/>
<accession>E6WZ47</accession>
<dbReference type="OrthoDB" id="9775880at2"/>
<feature type="domain" description="Tyr recombinase" evidence="7">
    <location>
        <begin position="212"/>
        <end position="399"/>
    </location>
</feature>
<dbReference type="InterPro" id="IPR002104">
    <property type="entry name" value="Integrase_catalytic"/>
</dbReference>
<evidence type="ECO:0000256" key="5">
    <source>
        <dbReference type="PROSITE-ProRule" id="PRU01248"/>
    </source>
</evidence>
<keyword evidence="3 5" id="KW-0238">DNA-binding</keyword>
<name>E6WZ47_NITSE</name>
<dbReference type="Gene3D" id="1.10.443.10">
    <property type="entry name" value="Intergrase catalytic core"/>
    <property type="match status" value="1"/>
</dbReference>
<dbReference type="InterPro" id="IPR010998">
    <property type="entry name" value="Integrase_recombinase_N"/>
</dbReference>
<dbReference type="Pfam" id="PF13356">
    <property type="entry name" value="Arm-DNA-bind_3"/>
    <property type="match status" value="1"/>
</dbReference>
<dbReference type="PANTHER" id="PTHR30629:SF2">
    <property type="entry name" value="PROPHAGE INTEGRASE INTS-RELATED"/>
    <property type="match status" value="1"/>
</dbReference>
<dbReference type="InterPro" id="IPR050808">
    <property type="entry name" value="Phage_Integrase"/>
</dbReference>
<dbReference type="Proteomes" id="UP000008633">
    <property type="component" value="Chromosome"/>
</dbReference>
<sequence>MARRTAPLTATEIKAAKPREKPYKLFDGGGLYLLVSGSGGKLWYQKYRFNGKEKKIALGAYPAVSLRSARVKREEIKKMIANGVDPSEERKAKKARSRQDEAKRENTFYNISQKWLEDYRRHVSENYHTRLGRALKNYIYPTIKEQPIDEVTRLDVIAILEELKNRELYETARRTAMLLNKVFKYAVTHEYTPHNIITDIEIKEILGKKVKRHYPTITKEKDIRGLLAAIDGYTGDYFTRMALKVLPYVFVRSYNIRHMEWSEIDFEAKEWIIPAHKMKTKTSFVLPLPHQVVTLLEEVRENSLSNRYVFPSFRSDGKPLSDNTLISALRRMGYSKDEFVPHSFRAMFSTIAYEYANKRDGHGYTGEVIEACLAHKEPNAIKDSYNRASYKEPMRGLMQWYADYLDGVRYEK</sequence>
<organism evidence="9 10">
    <name type="scientific">Nitratifractor salsuginis (strain DSM 16511 / JCM 12458 / E9I37-1)</name>
    <dbReference type="NCBI Taxonomy" id="749222"/>
    <lineage>
        <taxon>Bacteria</taxon>
        <taxon>Pseudomonadati</taxon>
        <taxon>Campylobacterota</taxon>
        <taxon>Epsilonproteobacteria</taxon>
        <taxon>Campylobacterales</taxon>
        <taxon>Sulfurovaceae</taxon>
        <taxon>Nitratifractor</taxon>
    </lineage>
</organism>
<feature type="compositionally biased region" description="Basic and acidic residues" evidence="6">
    <location>
        <begin position="87"/>
        <end position="104"/>
    </location>
</feature>
<keyword evidence="2" id="KW-0229">DNA integration</keyword>
<dbReference type="InterPro" id="IPR053876">
    <property type="entry name" value="Phage_int_M"/>
</dbReference>
<protein>
    <submittedName>
        <fullName evidence="9">Integrase family protein</fullName>
    </submittedName>
</protein>
<dbReference type="HOGENOM" id="CLU_027562_0_0_7"/>
<evidence type="ECO:0000256" key="3">
    <source>
        <dbReference type="ARBA" id="ARBA00023125"/>
    </source>
</evidence>
<dbReference type="SUPFAM" id="SSF56349">
    <property type="entry name" value="DNA breaking-rejoining enzymes"/>
    <property type="match status" value="1"/>
</dbReference>
<dbReference type="InterPro" id="IPR038488">
    <property type="entry name" value="Integrase_DNA-bd_sf"/>
</dbReference>
<dbReference type="GO" id="GO:0006310">
    <property type="term" value="P:DNA recombination"/>
    <property type="evidence" value="ECO:0007669"/>
    <property type="project" value="UniProtKB-KW"/>
</dbReference>
<dbReference type="KEGG" id="nsa:Nitsa_R0015"/>
<proteinExistence type="inferred from homology"/>
<reference evidence="10" key="2">
    <citation type="submission" date="2011-01" db="EMBL/GenBank/DDBJ databases">
        <title>The complete genome of Nitratifractor salsuginis DSM 16511.</title>
        <authorList>
            <consortium name="US DOE Joint Genome Institute (JGI-PGF)"/>
            <person name="Lucas S."/>
            <person name="Copeland A."/>
            <person name="Lapidus A."/>
            <person name="Bruce D."/>
            <person name="Goodwin L."/>
            <person name="Pitluck S."/>
            <person name="Kyrpides N."/>
            <person name="Mavromatis K."/>
            <person name="Ivanova N."/>
            <person name="Mikhailova N."/>
            <person name="Zeytun A."/>
            <person name="Detter J.C."/>
            <person name="Tapia R."/>
            <person name="Han C."/>
            <person name="Land M."/>
            <person name="Hauser L."/>
            <person name="Markowitz V."/>
            <person name="Cheng J.-F."/>
            <person name="Hugenholtz P."/>
            <person name="Woyke T."/>
            <person name="Wu D."/>
            <person name="Tindall B."/>
            <person name="Schuetze A."/>
            <person name="Brambilla E."/>
            <person name="Klenk H.-P."/>
            <person name="Eisen J.A."/>
        </authorList>
    </citation>
    <scope>NUCLEOTIDE SEQUENCE [LARGE SCALE GENOMIC DNA]</scope>
    <source>
        <strain evidence="10">DSM 16511 / JCM 12458 / E9I37-1</strain>
    </source>
</reference>
<dbReference type="eggNOG" id="COG0582">
    <property type="taxonomic scope" value="Bacteria"/>
</dbReference>
<dbReference type="Pfam" id="PF00589">
    <property type="entry name" value="Phage_integrase"/>
    <property type="match status" value="1"/>
</dbReference>
<evidence type="ECO:0000313" key="9">
    <source>
        <dbReference type="EMBL" id="ADV45497.1"/>
    </source>
</evidence>
<dbReference type="InterPro" id="IPR025166">
    <property type="entry name" value="Integrase_DNA_bind_dom"/>
</dbReference>
<evidence type="ECO:0000256" key="2">
    <source>
        <dbReference type="ARBA" id="ARBA00022908"/>
    </source>
</evidence>
<dbReference type="PROSITE" id="PS51898">
    <property type="entry name" value="TYR_RECOMBINASE"/>
    <property type="match status" value="1"/>
</dbReference>
<dbReference type="EMBL" id="CP002452">
    <property type="protein sequence ID" value="ADV45497.1"/>
    <property type="molecule type" value="Genomic_DNA"/>
</dbReference>
<evidence type="ECO:0000259" key="8">
    <source>
        <dbReference type="PROSITE" id="PS51900"/>
    </source>
</evidence>
<dbReference type="PANTHER" id="PTHR30629">
    <property type="entry name" value="PROPHAGE INTEGRASE"/>
    <property type="match status" value="1"/>
</dbReference>
<evidence type="ECO:0000259" key="7">
    <source>
        <dbReference type="PROSITE" id="PS51898"/>
    </source>
</evidence>
<evidence type="ECO:0000256" key="6">
    <source>
        <dbReference type="SAM" id="MobiDB-lite"/>
    </source>
</evidence>
<evidence type="ECO:0000256" key="1">
    <source>
        <dbReference type="ARBA" id="ARBA00008857"/>
    </source>
</evidence>
<dbReference type="PROSITE" id="PS51900">
    <property type="entry name" value="CB"/>
    <property type="match status" value="1"/>
</dbReference>
<feature type="domain" description="Core-binding (CB)" evidence="8">
    <location>
        <begin position="106"/>
        <end position="187"/>
    </location>
</feature>
<keyword evidence="10" id="KW-1185">Reference proteome</keyword>
<dbReference type="CDD" id="cd00801">
    <property type="entry name" value="INT_P4_C"/>
    <property type="match status" value="1"/>
</dbReference>
<dbReference type="GO" id="GO:0003677">
    <property type="term" value="F:DNA binding"/>
    <property type="evidence" value="ECO:0007669"/>
    <property type="project" value="UniProtKB-UniRule"/>
</dbReference>
<dbReference type="AlphaFoldDB" id="E6WZ47"/>
<evidence type="ECO:0000313" key="10">
    <source>
        <dbReference type="Proteomes" id="UP000008633"/>
    </source>
</evidence>
<keyword evidence="4" id="KW-0233">DNA recombination</keyword>
<dbReference type="InterPro" id="IPR011010">
    <property type="entry name" value="DNA_brk_join_enz"/>
</dbReference>
<dbReference type="Pfam" id="PF22022">
    <property type="entry name" value="Phage_int_M"/>
    <property type="match status" value="1"/>
</dbReference>
<comment type="similarity">
    <text evidence="1">Belongs to the 'phage' integrase family.</text>
</comment>
<gene>
    <name evidence="9" type="ORF">Nitsa_R0015</name>
</gene>
<dbReference type="GO" id="GO:0015074">
    <property type="term" value="P:DNA integration"/>
    <property type="evidence" value="ECO:0007669"/>
    <property type="project" value="UniProtKB-KW"/>
</dbReference>
<dbReference type="InterPro" id="IPR044068">
    <property type="entry name" value="CB"/>
</dbReference>
<evidence type="ECO:0000256" key="4">
    <source>
        <dbReference type="ARBA" id="ARBA00023172"/>
    </source>
</evidence>
<dbReference type="Gene3D" id="3.30.160.390">
    <property type="entry name" value="Integrase, DNA-binding domain"/>
    <property type="match status" value="1"/>
</dbReference>
<dbReference type="RefSeq" id="WP_013553194.1">
    <property type="nucleotide sequence ID" value="NC_014935.1"/>
</dbReference>
<reference evidence="9 10" key="1">
    <citation type="journal article" date="2011" name="Stand. Genomic Sci.">
        <title>Complete genome sequence of Nitratifractor salsuginis type strain (E9I37-1).</title>
        <authorList>
            <person name="Anderson I."/>
            <person name="Sikorski J."/>
            <person name="Zeytun A."/>
            <person name="Nolan M."/>
            <person name="Lapidus A."/>
            <person name="Lucas S."/>
            <person name="Hammon N."/>
            <person name="Deshpande S."/>
            <person name="Cheng J.F."/>
            <person name="Tapia R."/>
            <person name="Han C."/>
            <person name="Goodwin L."/>
            <person name="Pitluck S."/>
            <person name="Liolios K."/>
            <person name="Pagani I."/>
            <person name="Ivanova N."/>
            <person name="Huntemann M."/>
            <person name="Mavromatis K."/>
            <person name="Ovchinikova G."/>
            <person name="Pati A."/>
            <person name="Chen A."/>
            <person name="Palaniappan K."/>
            <person name="Land M."/>
            <person name="Hauser L."/>
            <person name="Brambilla E.M."/>
            <person name="Ngatchou-Djao O.D."/>
            <person name="Rohde M."/>
            <person name="Tindall B.J."/>
            <person name="Goker M."/>
            <person name="Detter J.C."/>
            <person name="Woyke T."/>
            <person name="Bristow J."/>
            <person name="Eisen J.A."/>
            <person name="Markowitz V."/>
            <person name="Hugenholtz P."/>
            <person name="Klenk H.P."/>
            <person name="Kyrpides N.C."/>
        </authorList>
    </citation>
    <scope>NUCLEOTIDE SEQUENCE [LARGE SCALE GENOMIC DNA]</scope>
    <source>
        <strain evidence="10">DSM 16511 / JCM 12458 / E9I37-1</strain>
    </source>
</reference>
<dbReference type="InterPro" id="IPR013762">
    <property type="entry name" value="Integrase-like_cat_sf"/>
</dbReference>